<comment type="caution">
    <text evidence="2">The sequence shown here is derived from an EMBL/GenBank/DDBJ whole genome shotgun (WGS) entry which is preliminary data.</text>
</comment>
<sequence length="87" mass="9314">MPSQPPSFGSLSHGSTPSNTANEKSQTQVSACKDVVIAPDSLIKICSTQTAFTLMIRDLLFRGAPGVEAGIDYSFFFFLETSPPNLT</sequence>
<dbReference type="Proteomes" id="UP000593570">
    <property type="component" value="Unassembled WGS sequence"/>
</dbReference>
<name>A0A8H6LQ65_FUSOX</name>
<proteinExistence type="predicted"/>
<organism evidence="2 3">
    <name type="scientific">Fusarium oxysporum f. sp. conglutinans</name>
    <dbReference type="NCBI Taxonomy" id="100902"/>
    <lineage>
        <taxon>Eukaryota</taxon>
        <taxon>Fungi</taxon>
        <taxon>Dikarya</taxon>
        <taxon>Ascomycota</taxon>
        <taxon>Pezizomycotina</taxon>
        <taxon>Sordariomycetes</taxon>
        <taxon>Hypocreomycetidae</taxon>
        <taxon>Hypocreales</taxon>
        <taxon>Nectriaceae</taxon>
        <taxon>Fusarium</taxon>
        <taxon>Fusarium oxysporum species complex</taxon>
    </lineage>
</organism>
<gene>
    <name evidence="2" type="ORF">HZS61_000649</name>
</gene>
<evidence type="ECO:0000256" key="1">
    <source>
        <dbReference type="SAM" id="MobiDB-lite"/>
    </source>
</evidence>
<feature type="region of interest" description="Disordered" evidence="1">
    <location>
        <begin position="1"/>
        <end position="26"/>
    </location>
</feature>
<accession>A0A8H6LQ65</accession>
<dbReference type="EMBL" id="JACDXP010000001">
    <property type="protein sequence ID" value="KAF6529337.1"/>
    <property type="molecule type" value="Genomic_DNA"/>
</dbReference>
<dbReference type="AlphaFoldDB" id="A0A8H6LQ65"/>
<reference evidence="2 3" key="1">
    <citation type="journal article" date="2020" name="bioRxiv">
        <title>A chromosome-scale genome assembly for the Fusarium oxysporum strain Fo5176 to establish a model Arabidopsis-fungal pathosystem.</title>
        <authorList>
            <person name="Fokkens L."/>
            <person name="Guo L."/>
            <person name="Dora S."/>
            <person name="Wang B."/>
            <person name="Ye K."/>
            <person name="Sanchez-Rodriguez C."/>
            <person name="Croll D."/>
        </authorList>
    </citation>
    <scope>NUCLEOTIDE SEQUENCE [LARGE SCALE GENOMIC DNA]</scope>
    <source>
        <strain evidence="2 3">Fo5176</strain>
    </source>
</reference>
<evidence type="ECO:0000313" key="2">
    <source>
        <dbReference type="EMBL" id="KAF6529337.1"/>
    </source>
</evidence>
<protein>
    <submittedName>
        <fullName evidence="2">Uncharacterized protein</fullName>
    </submittedName>
</protein>
<evidence type="ECO:0000313" key="3">
    <source>
        <dbReference type="Proteomes" id="UP000593570"/>
    </source>
</evidence>